<evidence type="ECO:0000313" key="2">
    <source>
        <dbReference type="EMBL" id="TGN91113.1"/>
    </source>
</evidence>
<dbReference type="OrthoDB" id="2147406at2"/>
<evidence type="ECO:0008006" key="4">
    <source>
        <dbReference type="Google" id="ProtNLM"/>
    </source>
</evidence>
<evidence type="ECO:0000256" key="1">
    <source>
        <dbReference type="SAM" id="Phobius"/>
    </source>
</evidence>
<dbReference type="RefSeq" id="WP_135783150.1">
    <property type="nucleotide sequence ID" value="NZ_MRXY01000006.1"/>
</dbReference>
<keyword evidence="3" id="KW-1185">Reference proteome</keyword>
<keyword evidence="1" id="KW-0812">Transmembrane</keyword>
<feature type="transmembrane region" description="Helical" evidence="1">
    <location>
        <begin position="83"/>
        <end position="103"/>
    </location>
</feature>
<gene>
    <name evidence="2" type="ORF">E5S68_08365</name>
</gene>
<dbReference type="EMBL" id="SRRP01000002">
    <property type="protein sequence ID" value="TGN91113.1"/>
    <property type="molecule type" value="Genomic_DNA"/>
</dbReference>
<organism evidence="2 3">
    <name type="scientific">Streptococcus rubneri</name>
    <dbReference type="NCBI Taxonomy" id="1234680"/>
    <lineage>
        <taxon>Bacteria</taxon>
        <taxon>Bacillati</taxon>
        <taxon>Bacillota</taxon>
        <taxon>Bacilli</taxon>
        <taxon>Lactobacillales</taxon>
        <taxon>Streptococcaceae</taxon>
        <taxon>Streptococcus</taxon>
    </lineage>
</organism>
<keyword evidence="1" id="KW-0472">Membrane</keyword>
<proteinExistence type="predicted"/>
<reference evidence="2 3" key="1">
    <citation type="submission" date="2019-04" db="EMBL/GenBank/DDBJ databases">
        <title>Genome sequencing of Streptococcus rubneri DSM 26920(T).</title>
        <authorList>
            <person name="Kook J.-K."/>
            <person name="Park S.-N."/>
            <person name="Lim Y.K."/>
        </authorList>
    </citation>
    <scope>NUCLEOTIDE SEQUENCE [LARGE SCALE GENOMIC DNA]</scope>
    <source>
        <strain evidence="2 3">DSM 26920</strain>
    </source>
</reference>
<keyword evidence="1" id="KW-1133">Transmembrane helix</keyword>
<dbReference type="Proteomes" id="UP000297986">
    <property type="component" value="Unassembled WGS sequence"/>
</dbReference>
<dbReference type="AlphaFoldDB" id="A0A4Z1DRM5"/>
<name>A0A4Z1DRM5_9STRE</name>
<feature type="transmembrane region" description="Helical" evidence="1">
    <location>
        <begin position="36"/>
        <end position="55"/>
    </location>
</feature>
<feature type="transmembrane region" description="Helical" evidence="1">
    <location>
        <begin position="60"/>
        <end position="77"/>
    </location>
</feature>
<accession>A0A4Z1DRM5</accession>
<evidence type="ECO:0000313" key="3">
    <source>
        <dbReference type="Proteomes" id="UP000297986"/>
    </source>
</evidence>
<sequence length="262" mass="30497">MKKKNKLGNWLLILLGFELVLMLFCLFFAREMILEQILFLMLGLFASLVLSDLLLTWTILISFGLGIIFLVAGIVYIPGYQALILLFSFPILIGILSQIRYHLFKEVAKVQNQEEEAYATYRSLITTSGGQTGEKIQALLIHWSHEELFFQVQPREYNRTLNQIRYLISLHLNENEKLYYVSDGSFLILTNGTQRNLQDFYQTQLKGQLEGLVFKGEDGNQAIQFQTGYLEVDSINRTKFHRYKEMISNLKRQLETDIIVEY</sequence>
<protein>
    <recommendedName>
        <fullName evidence="4">GGDEF domain-containing protein</fullName>
    </recommendedName>
</protein>
<feature type="transmembrane region" description="Helical" evidence="1">
    <location>
        <begin position="7"/>
        <end position="30"/>
    </location>
</feature>
<comment type="caution">
    <text evidence="2">The sequence shown here is derived from an EMBL/GenBank/DDBJ whole genome shotgun (WGS) entry which is preliminary data.</text>
</comment>